<sequence length="357" mass="38575">MDWPDKVITIVEAAFDSILDKMSYPLEDSVHAPKKSQTTGYQPSLQASNMAPLANLDDAEGFMAAARALKLDPAKYMSPNMSPVAADDPAVTEDNDGATVFETSTNGIMHDSVEVGDYGFSGPGVGANGCGDAASQNNAEPATVVKPPVENTEDREHMVTFQTWGPPETRTKPASRVRRVILKNLPSPWCTPSKALSLIHGGLVESIRISQTGAAHVLFCDADACQAFYDKYPNGIDLDKEKKITVFVEMGDEVDVLSSYLSFVLSVGATRAVRAVGVSMDISMAAMVQLGSGNNRKIEKIIDTYIPGDARSVIFRFTNVEDAVAFRSVVIRDEQWEQCNVQYSTDPCEIANGVHAD</sequence>
<evidence type="ECO:0000313" key="1">
    <source>
        <dbReference type="EMBL" id="KAF9883203.1"/>
    </source>
</evidence>
<accession>A0AAD4CCA1</accession>
<organism evidence="1 2">
    <name type="scientific">Aspergillus nanangensis</name>
    <dbReference type="NCBI Taxonomy" id="2582783"/>
    <lineage>
        <taxon>Eukaryota</taxon>
        <taxon>Fungi</taxon>
        <taxon>Dikarya</taxon>
        <taxon>Ascomycota</taxon>
        <taxon>Pezizomycotina</taxon>
        <taxon>Eurotiomycetes</taxon>
        <taxon>Eurotiomycetidae</taxon>
        <taxon>Eurotiales</taxon>
        <taxon>Aspergillaceae</taxon>
        <taxon>Aspergillus</taxon>
        <taxon>Aspergillus subgen. Circumdati</taxon>
    </lineage>
</organism>
<keyword evidence="2" id="KW-1185">Reference proteome</keyword>
<reference evidence="1" key="2">
    <citation type="submission" date="2020-02" db="EMBL/GenBank/DDBJ databases">
        <authorList>
            <person name="Gilchrist C.L.M."/>
            <person name="Chooi Y.-H."/>
        </authorList>
    </citation>
    <scope>NUCLEOTIDE SEQUENCE</scope>
    <source>
        <strain evidence="1">MST-FP2251</strain>
    </source>
</reference>
<reference evidence="1" key="1">
    <citation type="journal article" date="2019" name="Beilstein J. Org. Chem.">
        <title>Nanangenines: drimane sesquiterpenoids as the dominant metabolite cohort of a novel Australian fungus, Aspergillus nanangensis.</title>
        <authorList>
            <person name="Lacey H.J."/>
            <person name="Gilchrist C.L.M."/>
            <person name="Crombie A."/>
            <person name="Kalaitzis J.A."/>
            <person name="Vuong D."/>
            <person name="Rutledge P.J."/>
            <person name="Turner P."/>
            <person name="Pitt J.I."/>
            <person name="Lacey E."/>
            <person name="Chooi Y.H."/>
            <person name="Piggott A.M."/>
        </authorList>
    </citation>
    <scope>NUCLEOTIDE SEQUENCE</scope>
    <source>
        <strain evidence="1">MST-FP2251</strain>
    </source>
</reference>
<name>A0AAD4CCA1_ASPNN</name>
<dbReference type="AlphaFoldDB" id="A0AAD4CCA1"/>
<proteinExistence type="predicted"/>
<evidence type="ECO:0000313" key="2">
    <source>
        <dbReference type="Proteomes" id="UP001194746"/>
    </source>
</evidence>
<dbReference type="EMBL" id="VCAU01000177">
    <property type="protein sequence ID" value="KAF9883203.1"/>
    <property type="molecule type" value="Genomic_DNA"/>
</dbReference>
<dbReference type="Proteomes" id="UP001194746">
    <property type="component" value="Unassembled WGS sequence"/>
</dbReference>
<protein>
    <submittedName>
        <fullName evidence="1">Uncharacterized protein</fullName>
    </submittedName>
</protein>
<comment type="caution">
    <text evidence="1">The sequence shown here is derived from an EMBL/GenBank/DDBJ whole genome shotgun (WGS) entry which is preliminary data.</text>
</comment>
<gene>
    <name evidence="1" type="ORF">FE257_003860</name>
</gene>